<gene>
    <name evidence="2" type="ORF">VB798_17585</name>
</gene>
<feature type="transmembrane region" description="Helical" evidence="1">
    <location>
        <begin position="35"/>
        <end position="57"/>
    </location>
</feature>
<evidence type="ECO:0000256" key="1">
    <source>
        <dbReference type="SAM" id="Phobius"/>
    </source>
</evidence>
<organism evidence="2 3">
    <name type="scientific">Arcicella lustrica</name>
    <dbReference type="NCBI Taxonomy" id="2984196"/>
    <lineage>
        <taxon>Bacteria</taxon>
        <taxon>Pseudomonadati</taxon>
        <taxon>Bacteroidota</taxon>
        <taxon>Cytophagia</taxon>
        <taxon>Cytophagales</taxon>
        <taxon>Flectobacillaceae</taxon>
        <taxon>Arcicella</taxon>
    </lineage>
</organism>
<dbReference type="RefSeq" id="WP_323260719.1">
    <property type="nucleotide sequence ID" value="NZ_JAYGIM010000014.1"/>
</dbReference>
<keyword evidence="1" id="KW-0812">Transmembrane</keyword>
<evidence type="ECO:0000313" key="2">
    <source>
        <dbReference type="EMBL" id="MEA5428409.1"/>
    </source>
</evidence>
<protein>
    <submittedName>
        <fullName evidence="2">Uncharacterized protein</fullName>
    </submittedName>
</protein>
<keyword evidence="3" id="KW-1185">Reference proteome</keyword>
<feature type="transmembrane region" description="Helical" evidence="1">
    <location>
        <begin position="152"/>
        <end position="170"/>
    </location>
</feature>
<feature type="transmembrane region" description="Helical" evidence="1">
    <location>
        <begin position="111"/>
        <end position="132"/>
    </location>
</feature>
<comment type="caution">
    <text evidence="2">The sequence shown here is derived from an EMBL/GenBank/DDBJ whole genome shotgun (WGS) entry which is preliminary data.</text>
</comment>
<keyword evidence="1" id="KW-1133">Transmembrane helix</keyword>
<dbReference type="EMBL" id="JAYGIM010000014">
    <property type="protein sequence ID" value="MEA5428409.1"/>
    <property type="molecule type" value="Genomic_DNA"/>
</dbReference>
<sequence length="191" mass="22471">MKFFLTLKHWQLFVFACVLPFFIDLTSFINYTIGAIYVFPLMMILFVFFFFGWFYAVGTNLYPKLPAKAKMSLTRFKIFLFFPVFYILAISVFLVVSMIPYSTNGGPIEPWIFLLILPLHLFSMFCIFYCLYFIAKALKSVETQVSATFSDYLGDFFLIWFFPIGIWVIQPRINKLFDESDSGEEVVEEVY</sequence>
<evidence type="ECO:0000313" key="3">
    <source>
        <dbReference type="Proteomes" id="UP001302222"/>
    </source>
</evidence>
<name>A0ABU5SN85_9BACT</name>
<reference evidence="2 3" key="1">
    <citation type="submission" date="2023-12" db="EMBL/GenBank/DDBJ databases">
        <title>Novel species of the genus Arcicella isolated from rivers.</title>
        <authorList>
            <person name="Lu H."/>
        </authorList>
    </citation>
    <scope>NUCLEOTIDE SEQUENCE [LARGE SCALE GENOMIC DNA]</scope>
    <source>
        <strain evidence="2 3">DC25W</strain>
    </source>
</reference>
<feature type="transmembrane region" description="Helical" evidence="1">
    <location>
        <begin position="78"/>
        <end position="99"/>
    </location>
</feature>
<proteinExistence type="predicted"/>
<keyword evidence="1" id="KW-0472">Membrane</keyword>
<dbReference type="Proteomes" id="UP001302222">
    <property type="component" value="Unassembled WGS sequence"/>
</dbReference>
<accession>A0ABU5SN85</accession>
<feature type="transmembrane region" description="Helical" evidence="1">
    <location>
        <begin position="12"/>
        <end position="29"/>
    </location>
</feature>